<reference evidence="1" key="1">
    <citation type="submission" date="2020-05" db="EMBL/GenBank/DDBJ databases">
        <title>Large-scale comparative analyses of tick genomes elucidate their genetic diversity and vector capacities.</title>
        <authorList>
            <person name="Jia N."/>
            <person name="Wang J."/>
            <person name="Shi W."/>
            <person name="Du L."/>
            <person name="Sun Y."/>
            <person name="Zhan W."/>
            <person name="Jiang J."/>
            <person name="Wang Q."/>
            <person name="Zhang B."/>
            <person name="Ji P."/>
            <person name="Sakyi L.B."/>
            <person name="Cui X."/>
            <person name="Yuan T."/>
            <person name="Jiang B."/>
            <person name="Yang W."/>
            <person name="Lam T.T.-Y."/>
            <person name="Chang Q."/>
            <person name="Ding S."/>
            <person name="Wang X."/>
            <person name="Zhu J."/>
            <person name="Ruan X."/>
            <person name="Zhao L."/>
            <person name="Wei J."/>
            <person name="Que T."/>
            <person name="Du C."/>
            <person name="Cheng J."/>
            <person name="Dai P."/>
            <person name="Han X."/>
            <person name="Huang E."/>
            <person name="Gao Y."/>
            <person name="Liu J."/>
            <person name="Shao H."/>
            <person name="Ye R."/>
            <person name="Li L."/>
            <person name="Wei W."/>
            <person name="Wang X."/>
            <person name="Wang C."/>
            <person name="Yang T."/>
            <person name="Huo Q."/>
            <person name="Li W."/>
            <person name="Guo W."/>
            <person name="Chen H."/>
            <person name="Zhou L."/>
            <person name="Ni X."/>
            <person name="Tian J."/>
            <person name="Zhou Y."/>
            <person name="Sheng Y."/>
            <person name="Liu T."/>
            <person name="Pan Y."/>
            <person name="Xia L."/>
            <person name="Li J."/>
            <person name="Zhao F."/>
            <person name="Cao W."/>
        </authorList>
    </citation>
    <scope>NUCLEOTIDE SEQUENCE</scope>
    <source>
        <strain evidence="1">Hyas-2018</strain>
    </source>
</reference>
<keyword evidence="2" id="KW-1185">Reference proteome</keyword>
<sequence length="281" mass="30750">MTELRRTQPSASDCTSGRLQVRTARSEGDVCSSVEVSCRRRHHCADFEEFGRHRKNGTRSAQRPASERVKVLGYLVGENSSPRRDLELTIVSLDTCETRLRRGLQAKEPEVQPATSVAAHERQAIRVEPKEGSEVEECCGVNSELRKGREDEGGSDVSELDQVESGSDDLDEQFSAAVGAAGDPAHGRSVGEGPFSRSVKAIGGGPSRERDGDERLVTVFSRAHVPTPEKEPADERGSFAAVWTKETFGRWIFGIKVRLKTDHYPLTFLARSAPLSASPTC</sequence>
<comment type="caution">
    <text evidence="1">The sequence shown here is derived from an EMBL/GenBank/DDBJ whole genome shotgun (WGS) entry which is preliminary data.</text>
</comment>
<protein>
    <submittedName>
        <fullName evidence="1">Uncharacterized protein</fullName>
    </submittedName>
</protein>
<proteinExistence type="predicted"/>
<dbReference type="Proteomes" id="UP000821845">
    <property type="component" value="Chromosome 1"/>
</dbReference>
<accession>A0ACB7TRZ7</accession>
<name>A0ACB7TRZ7_HYAAI</name>
<gene>
    <name evidence="1" type="ORF">HPB50_027075</name>
</gene>
<dbReference type="EMBL" id="CM023481">
    <property type="protein sequence ID" value="KAH6948921.1"/>
    <property type="molecule type" value="Genomic_DNA"/>
</dbReference>
<organism evidence="1 2">
    <name type="scientific">Hyalomma asiaticum</name>
    <name type="common">Tick</name>
    <dbReference type="NCBI Taxonomy" id="266040"/>
    <lineage>
        <taxon>Eukaryota</taxon>
        <taxon>Metazoa</taxon>
        <taxon>Ecdysozoa</taxon>
        <taxon>Arthropoda</taxon>
        <taxon>Chelicerata</taxon>
        <taxon>Arachnida</taxon>
        <taxon>Acari</taxon>
        <taxon>Parasitiformes</taxon>
        <taxon>Ixodida</taxon>
        <taxon>Ixodoidea</taxon>
        <taxon>Ixodidae</taxon>
        <taxon>Hyalomminae</taxon>
        <taxon>Hyalomma</taxon>
    </lineage>
</organism>
<evidence type="ECO:0000313" key="1">
    <source>
        <dbReference type="EMBL" id="KAH6948921.1"/>
    </source>
</evidence>
<evidence type="ECO:0000313" key="2">
    <source>
        <dbReference type="Proteomes" id="UP000821845"/>
    </source>
</evidence>